<evidence type="ECO:0000313" key="1">
    <source>
        <dbReference type="EMBL" id="KYP60722.1"/>
    </source>
</evidence>
<protein>
    <submittedName>
        <fullName evidence="1">Uncharacterized protein</fullName>
    </submittedName>
</protein>
<organism evidence="1 2">
    <name type="scientific">Cajanus cajan</name>
    <name type="common">Pigeon pea</name>
    <name type="synonym">Cajanus indicus</name>
    <dbReference type="NCBI Taxonomy" id="3821"/>
    <lineage>
        <taxon>Eukaryota</taxon>
        <taxon>Viridiplantae</taxon>
        <taxon>Streptophyta</taxon>
        <taxon>Embryophyta</taxon>
        <taxon>Tracheophyta</taxon>
        <taxon>Spermatophyta</taxon>
        <taxon>Magnoliopsida</taxon>
        <taxon>eudicotyledons</taxon>
        <taxon>Gunneridae</taxon>
        <taxon>Pentapetalae</taxon>
        <taxon>rosids</taxon>
        <taxon>fabids</taxon>
        <taxon>Fabales</taxon>
        <taxon>Fabaceae</taxon>
        <taxon>Papilionoideae</taxon>
        <taxon>50 kb inversion clade</taxon>
        <taxon>NPAAA clade</taxon>
        <taxon>indigoferoid/millettioid clade</taxon>
        <taxon>Phaseoleae</taxon>
        <taxon>Cajanus</taxon>
    </lineage>
</organism>
<accession>A0A151T0Y3</accession>
<feature type="non-terminal residue" evidence="1">
    <location>
        <position position="1"/>
    </location>
</feature>
<reference evidence="1 2" key="1">
    <citation type="journal article" date="2012" name="Nat. Biotechnol.">
        <title>Draft genome sequence of pigeonpea (Cajanus cajan), an orphan legume crop of resource-poor farmers.</title>
        <authorList>
            <person name="Varshney R.K."/>
            <person name="Chen W."/>
            <person name="Li Y."/>
            <person name="Bharti A.K."/>
            <person name="Saxena R.K."/>
            <person name="Schlueter J.A."/>
            <person name="Donoghue M.T."/>
            <person name="Azam S."/>
            <person name="Fan G."/>
            <person name="Whaley A.M."/>
            <person name="Farmer A.D."/>
            <person name="Sheridan J."/>
            <person name="Iwata A."/>
            <person name="Tuteja R."/>
            <person name="Penmetsa R.V."/>
            <person name="Wu W."/>
            <person name="Upadhyaya H.D."/>
            <person name="Yang S.P."/>
            <person name="Shah T."/>
            <person name="Saxena K.B."/>
            <person name="Michael T."/>
            <person name="McCombie W.R."/>
            <person name="Yang B."/>
            <person name="Zhang G."/>
            <person name="Yang H."/>
            <person name="Wang J."/>
            <person name="Spillane C."/>
            <person name="Cook D.R."/>
            <person name="May G.D."/>
            <person name="Xu X."/>
            <person name="Jackson S.A."/>
        </authorList>
    </citation>
    <scope>NUCLEOTIDE SEQUENCE [LARGE SCALE GENOMIC DNA]</scope>
    <source>
        <strain evidence="2">cv. Asha</strain>
    </source>
</reference>
<name>A0A151T0Y3_CAJCA</name>
<keyword evidence="2" id="KW-1185">Reference proteome</keyword>
<evidence type="ECO:0000313" key="2">
    <source>
        <dbReference type="Proteomes" id="UP000075243"/>
    </source>
</evidence>
<dbReference type="Proteomes" id="UP000075243">
    <property type="component" value="Chromosome 9"/>
</dbReference>
<dbReference type="EMBL" id="CM003611">
    <property type="protein sequence ID" value="KYP60722.1"/>
    <property type="molecule type" value="Genomic_DNA"/>
</dbReference>
<proteinExistence type="predicted"/>
<gene>
    <name evidence="1" type="ORF">KK1_023134</name>
</gene>
<sequence>PLSMYAAVSYAMAASSAVSKVPSQTLVLFLGNLISATHFPQCLCLTPLNTFPLPPYFIG</sequence>
<dbReference type="AlphaFoldDB" id="A0A151T0Y3"/>
<dbReference type="Gramene" id="C.cajan_22473.t">
    <property type="protein sequence ID" value="C.cajan_22473.t.cds1"/>
    <property type="gene ID" value="C.cajan_22473"/>
</dbReference>